<dbReference type="OrthoDB" id="3562068at2759"/>
<evidence type="ECO:0000256" key="11">
    <source>
        <dbReference type="ARBA" id="ARBA00023172"/>
    </source>
</evidence>
<evidence type="ECO:0000256" key="7">
    <source>
        <dbReference type="ARBA" id="ARBA00022908"/>
    </source>
</evidence>
<keyword evidence="11" id="KW-0233">DNA recombination</keyword>
<dbReference type="STRING" id="1111077.M1W9L1"/>
<dbReference type="PANTHER" id="PTHR42648">
    <property type="entry name" value="TRANSPOSASE, PUTATIVE-RELATED"/>
    <property type="match status" value="1"/>
</dbReference>
<gene>
    <name evidence="13" type="ORF">CPUR_06375</name>
</gene>
<keyword evidence="10" id="KW-0238">DNA-binding</keyword>
<feature type="region of interest" description="Disordered" evidence="12">
    <location>
        <begin position="171"/>
        <end position="241"/>
    </location>
</feature>
<keyword evidence="9" id="KW-0239">DNA-directed DNA polymerase</keyword>
<evidence type="ECO:0000256" key="2">
    <source>
        <dbReference type="ARBA" id="ARBA00022722"/>
    </source>
</evidence>
<dbReference type="InterPro" id="IPR039537">
    <property type="entry name" value="Retrotran_Ty1/copia-like"/>
</dbReference>
<keyword evidence="9" id="KW-0808">Transferase</keyword>
<reference evidence="13 14" key="1">
    <citation type="journal article" date="2013" name="PLoS Genet.">
        <title>Plant-symbiotic fungi as chemical engineers: Multi-genome analysis of the Clavicipitaceae reveals dynamics of alkaloid loci.</title>
        <authorList>
            <person name="Schardl C.L."/>
            <person name="Young C.A."/>
            <person name="Hesse U."/>
            <person name="Amyotte S.G."/>
            <person name="Andreeva K."/>
            <person name="Calie P.J."/>
            <person name="Fleetwood D.J."/>
            <person name="Haws D.C."/>
            <person name="Moore N."/>
            <person name="Oeser B."/>
            <person name="Panaccione D.G."/>
            <person name="Schweri K.K."/>
            <person name="Voisey C.R."/>
            <person name="Farman M.L."/>
            <person name="Jaromczyk J.W."/>
            <person name="Roe B.A."/>
            <person name="O'Sullivan D.M."/>
            <person name="Scott B."/>
            <person name="Tudzynski P."/>
            <person name="An Z."/>
            <person name="Arnaoudova E.G."/>
            <person name="Bullock C.T."/>
            <person name="Charlton N.D."/>
            <person name="Chen L."/>
            <person name="Cox M."/>
            <person name="Dinkins R.D."/>
            <person name="Florea S."/>
            <person name="Glenn A.E."/>
            <person name="Gordon A."/>
            <person name="Gueldener U."/>
            <person name="Harris D.R."/>
            <person name="Hollin W."/>
            <person name="Jaromczyk J."/>
            <person name="Johnson R.D."/>
            <person name="Khan A.K."/>
            <person name="Leistner E."/>
            <person name="Leuchtmann A."/>
            <person name="Li C."/>
            <person name="Liu J."/>
            <person name="Liu J."/>
            <person name="Liu M."/>
            <person name="Mace W."/>
            <person name="Machado C."/>
            <person name="Nagabhyru P."/>
            <person name="Pan J."/>
            <person name="Schmid J."/>
            <person name="Sugawara K."/>
            <person name="Steiner U."/>
            <person name="Takach J.E."/>
            <person name="Tanaka E."/>
            <person name="Webb J.S."/>
            <person name="Wilson E.V."/>
            <person name="Wiseman J.L."/>
            <person name="Yoshida R."/>
            <person name="Zeng Z."/>
        </authorList>
    </citation>
    <scope>NUCLEOTIDE SEQUENCE [LARGE SCALE GENOMIC DNA]</scope>
    <source>
        <strain evidence="13 14">20.1</strain>
    </source>
</reference>
<evidence type="ECO:0000256" key="12">
    <source>
        <dbReference type="SAM" id="MobiDB-lite"/>
    </source>
</evidence>
<feature type="compositionally biased region" description="Polar residues" evidence="12">
    <location>
        <begin position="171"/>
        <end position="181"/>
    </location>
</feature>
<dbReference type="GO" id="GO:0015074">
    <property type="term" value="P:DNA integration"/>
    <property type="evidence" value="ECO:0007669"/>
    <property type="project" value="UniProtKB-KW"/>
</dbReference>
<evidence type="ECO:0000256" key="9">
    <source>
        <dbReference type="ARBA" id="ARBA00022932"/>
    </source>
</evidence>
<evidence type="ECO:0000256" key="8">
    <source>
        <dbReference type="ARBA" id="ARBA00022918"/>
    </source>
</evidence>
<keyword evidence="4" id="KW-0255">Endonuclease</keyword>
<dbReference type="HOGENOM" id="CLU_1151691_0_0_1"/>
<dbReference type="GO" id="GO:0003964">
    <property type="term" value="F:RNA-directed DNA polymerase activity"/>
    <property type="evidence" value="ECO:0007669"/>
    <property type="project" value="UniProtKB-KW"/>
</dbReference>
<dbReference type="GO" id="GO:0046872">
    <property type="term" value="F:metal ion binding"/>
    <property type="evidence" value="ECO:0007669"/>
    <property type="project" value="UniProtKB-KW"/>
</dbReference>
<keyword evidence="3" id="KW-0479">Metal-binding</keyword>
<keyword evidence="7" id="KW-0229">DNA integration</keyword>
<keyword evidence="14" id="KW-1185">Reference proteome</keyword>
<evidence type="ECO:0000256" key="3">
    <source>
        <dbReference type="ARBA" id="ARBA00022723"/>
    </source>
</evidence>
<evidence type="ECO:0000256" key="5">
    <source>
        <dbReference type="ARBA" id="ARBA00022801"/>
    </source>
</evidence>
<dbReference type="PANTHER" id="PTHR42648:SF11">
    <property type="entry name" value="TRANSPOSON TY4-P GAG-POL POLYPROTEIN"/>
    <property type="match status" value="1"/>
</dbReference>
<dbReference type="VEuPathDB" id="FungiDB:CPUR_06375"/>
<dbReference type="GO" id="GO:0003887">
    <property type="term" value="F:DNA-directed DNA polymerase activity"/>
    <property type="evidence" value="ECO:0007669"/>
    <property type="project" value="UniProtKB-KW"/>
</dbReference>
<name>M1W9L1_CLAP2</name>
<dbReference type="AlphaFoldDB" id="M1W9L1"/>
<evidence type="ECO:0000313" key="14">
    <source>
        <dbReference type="Proteomes" id="UP000016801"/>
    </source>
</evidence>
<dbReference type="EMBL" id="CAGA01000042">
    <property type="protein sequence ID" value="CCE32515.1"/>
    <property type="molecule type" value="Genomic_DNA"/>
</dbReference>
<dbReference type="eggNOG" id="KOG0017">
    <property type="taxonomic scope" value="Eukaryota"/>
</dbReference>
<feature type="compositionally biased region" description="Basic and acidic residues" evidence="12">
    <location>
        <begin position="209"/>
        <end position="223"/>
    </location>
</feature>
<protein>
    <submittedName>
        <fullName evidence="13">Uncharacterized protein</fullName>
    </submittedName>
</protein>
<keyword evidence="8" id="KW-0695">RNA-directed DNA polymerase</keyword>
<keyword evidence="5" id="KW-0378">Hydrolase</keyword>
<keyword evidence="6" id="KW-0460">Magnesium</keyword>
<evidence type="ECO:0000256" key="6">
    <source>
        <dbReference type="ARBA" id="ARBA00022842"/>
    </source>
</evidence>
<proteinExistence type="predicted"/>
<dbReference type="Proteomes" id="UP000016801">
    <property type="component" value="Unassembled WGS sequence"/>
</dbReference>
<organism evidence="13 14">
    <name type="scientific">Claviceps purpurea (strain 20.1)</name>
    <name type="common">Ergot fungus</name>
    <name type="synonym">Sphacelia segetum</name>
    <dbReference type="NCBI Taxonomy" id="1111077"/>
    <lineage>
        <taxon>Eukaryota</taxon>
        <taxon>Fungi</taxon>
        <taxon>Dikarya</taxon>
        <taxon>Ascomycota</taxon>
        <taxon>Pezizomycotina</taxon>
        <taxon>Sordariomycetes</taxon>
        <taxon>Hypocreomycetidae</taxon>
        <taxon>Hypocreales</taxon>
        <taxon>Clavicipitaceae</taxon>
        <taxon>Claviceps</taxon>
    </lineage>
</organism>
<sequence length="241" mass="27024">MEFDMRAMLEEAELPIEFWDEAAEADCYMRNHVATGPMIDGEKSCPLKAFTGQTPSIDHIRKWGSKCFYYVDKKSVPAGERHDKLVNPGRVGVFMGYSEHTTKHFKVYSPERGCTIMSSRTVVKESAKGGSVDLRLQGSRLEMWHRTGDLEADREKPLTETQSLEEINVDTPTVETPSTAPTAEMPTALAEGATPDDEPMDDLQNCQGDHVEHRQETQQEEATRTVPASEPPTYFTKTSHV</sequence>
<evidence type="ECO:0000256" key="1">
    <source>
        <dbReference type="ARBA" id="ARBA00022695"/>
    </source>
</evidence>
<evidence type="ECO:0000256" key="4">
    <source>
        <dbReference type="ARBA" id="ARBA00022759"/>
    </source>
</evidence>
<keyword evidence="1" id="KW-0548">Nucleotidyltransferase</keyword>
<dbReference type="GO" id="GO:0004519">
    <property type="term" value="F:endonuclease activity"/>
    <property type="evidence" value="ECO:0007669"/>
    <property type="project" value="UniProtKB-KW"/>
</dbReference>
<accession>M1W9L1</accession>
<comment type="caution">
    <text evidence="13">The sequence shown here is derived from an EMBL/GenBank/DDBJ whole genome shotgun (WGS) entry which is preliminary data.</text>
</comment>
<dbReference type="GO" id="GO:0006310">
    <property type="term" value="P:DNA recombination"/>
    <property type="evidence" value="ECO:0007669"/>
    <property type="project" value="UniProtKB-KW"/>
</dbReference>
<dbReference type="GO" id="GO:0003677">
    <property type="term" value="F:DNA binding"/>
    <property type="evidence" value="ECO:0007669"/>
    <property type="project" value="UniProtKB-KW"/>
</dbReference>
<dbReference type="GO" id="GO:0016787">
    <property type="term" value="F:hydrolase activity"/>
    <property type="evidence" value="ECO:0007669"/>
    <property type="project" value="UniProtKB-KW"/>
</dbReference>
<evidence type="ECO:0000256" key="10">
    <source>
        <dbReference type="ARBA" id="ARBA00023125"/>
    </source>
</evidence>
<keyword evidence="2" id="KW-0540">Nuclease</keyword>
<evidence type="ECO:0000313" key="13">
    <source>
        <dbReference type="EMBL" id="CCE32515.1"/>
    </source>
</evidence>